<evidence type="ECO:0000256" key="3">
    <source>
        <dbReference type="ARBA" id="ARBA00021310"/>
    </source>
</evidence>
<dbReference type="Gene3D" id="2.40.50.140">
    <property type="entry name" value="Nucleic acid-binding proteins"/>
    <property type="match status" value="1"/>
</dbReference>
<dbReference type="Pfam" id="PF11967">
    <property type="entry name" value="RecO_N"/>
    <property type="match status" value="1"/>
</dbReference>
<dbReference type="InterPro" id="IPR012340">
    <property type="entry name" value="NA-bd_OB-fold"/>
</dbReference>
<dbReference type="NCBIfam" id="TIGR00613">
    <property type="entry name" value="reco"/>
    <property type="match status" value="1"/>
</dbReference>
<dbReference type="AlphaFoldDB" id="A0A934I6S9"/>
<dbReference type="InterPro" id="IPR042242">
    <property type="entry name" value="RecO_C"/>
</dbReference>
<evidence type="ECO:0000313" key="10">
    <source>
        <dbReference type="EMBL" id="MBI8989402.1"/>
    </source>
</evidence>
<dbReference type="Gene3D" id="1.20.1440.120">
    <property type="entry name" value="Recombination protein O, C-terminal domain"/>
    <property type="match status" value="1"/>
</dbReference>
<evidence type="ECO:0000256" key="5">
    <source>
        <dbReference type="ARBA" id="ARBA00023172"/>
    </source>
</evidence>
<dbReference type="InterPro" id="IPR003717">
    <property type="entry name" value="RecO"/>
</dbReference>
<comment type="function">
    <text evidence="1 8">Involved in DNA repair and RecF pathway recombination.</text>
</comment>
<dbReference type="Pfam" id="PF02565">
    <property type="entry name" value="RecO_C"/>
    <property type="match status" value="1"/>
</dbReference>
<sequence length="255" mass="27806">MRAPSFRDRALVVRTHDFGEADRVVVLLTRGNGLVRCVAKGVRRTRSRFGSRLQPFVELDVQLYPGRNLHSITGADTVAYHGAGLIEDYTRYTCACAVLESAERLAVAESGDDPWLFDASAATLGRLRTAPDPTVELDSFLLRAMGHAGWAPSLFDCAQCGRPGPHHAFHPAAGGAVCGTCRPPGAATPDEAVLRLMWWLTHGSWAAVDEARASSERSGDGMFTDFAGQAHQLVRAHLQWHLEHRVRSLDLLDQG</sequence>
<proteinExistence type="inferred from homology"/>
<evidence type="ECO:0000313" key="11">
    <source>
        <dbReference type="Proteomes" id="UP000645966"/>
    </source>
</evidence>
<dbReference type="SUPFAM" id="SSF50249">
    <property type="entry name" value="Nucleic acid-binding proteins"/>
    <property type="match status" value="1"/>
</dbReference>
<name>A0A934I6S9_9CORY</name>
<evidence type="ECO:0000256" key="6">
    <source>
        <dbReference type="ARBA" id="ARBA00023204"/>
    </source>
</evidence>
<comment type="similarity">
    <text evidence="2 8">Belongs to the RecO family.</text>
</comment>
<reference evidence="10" key="1">
    <citation type="submission" date="2020-12" db="EMBL/GenBank/DDBJ databases">
        <title>Genome public.</title>
        <authorList>
            <person name="Sun Q."/>
        </authorList>
    </citation>
    <scope>NUCLEOTIDE SEQUENCE</scope>
    <source>
        <strain evidence="10">CCM 8863</strain>
    </source>
</reference>
<evidence type="ECO:0000256" key="7">
    <source>
        <dbReference type="ARBA" id="ARBA00033409"/>
    </source>
</evidence>
<dbReference type="GO" id="GO:0006302">
    <property type="term" value="P:double-strand break repair"/>
    <property type="evidence" value="ECO:0007669"/>
    <property type="project" value="TreeGrafter"/>
</dbReference>
<dbReference type="EMBL" id="JAEIOS010000011">
    <property type="protein sequence ID" value="MBI8989402.1"/>
    <property type="molecule type" value="Genomic_DNA"/>
</dbReference>
<keyword evidence="4 8" id="KW-0227">DNA damage</keyword>
<dbReference type="InterPro" id="IPR022572">
    <property type="entry name" value="DNA_rep/recomb_RecO_N"/>
</dbReference>
<evidence type="ECO:0000256" key="2">
    <source>
        <dbReference type="ARBA" id="ARBA00007452"/>
    </source>
</evidence>
<keyword evidence="6 8" id="KW-0234">DNA repair</keyword>
<dbReference type="InterPro" id="IPR037278">
    <property type="entry name" value="ARFGAP/RecO"/>
</dbReference>
<dbReference type="GO" id="GO:0006310">
    <property type="term" value="P:DNA recombination"/>
    <property type="evidence" value="ECO:0007669"/>
    <property type="project" value="UniProtKB-UniRule"/>
</dbReference>
<comment type="caution">
    <text evidence="10">The sequence shown here is derived from an EMBL/GenBank/DDBJ whole genome shotgun (WGS) entry which is preliminary data.</text>
</comment>
<dbReference type="SUPFAM" id="SSF57863">
    <property type="entry name" value="ArfGap/RecO-like zinc finger"/>
    <property type="match status" value="1"/>
</dbReference>
<protein>
    <recommendedName>
        <fullName evidence="3 8">DNA repair protein RecO</fullName>
    </recommendedName>
    <alternativeName>
        <fullName evidence="7 8">Recombination protein O</fullName>
    </alternativeName>
</protein>
<dbReference type="HAMAP" id="MF_00201">
    <property type="entry name" value="RecO"/>
    <property type="match status" value="1"/>
</dbReference>
<accession>A0A934I6S9</accession>
<dbReference type="PANTHER" id="PTHR33991:SF1">
    <property type="entry name" value="DNA REPAIR PROTEIN RECO"/>
    <property type="match status" value="1"/>
</dbReference>
<dbReference type="GO" id="GO:0043590">
    <property type="term" value="C:bacterial nucleoid"/>
    <property type="evidence" value="ECO:0007669"/>
    <property type="project" value="TreeGrafter"/>
</dbReference>
<keyword evidence="11" id="KW-1185">Reference proteome</keyword>
<evidence type="ECO:0000256" key="4">
    <source>
        <dbReference type="ARBA" id="ARBA00022763"/>
    </source>
</evidence>
<evidence type="ECO:0000256" key="1">
    <source>
        <dbReference type="ARBA" id="ARBA00003065"/>
    </source>
</evidence>
<evidence type="ECO:0000256" key="8">
    <source>
        <dbReference type="HAMAP-Rule" id="MF_00201"/>
    </source>
</evidence>
<organism evidence="10 11">
    <name type="scientific">Corynebacterium meridianum</name>
    <dbReference type="NCBI Taxonomy" id="2765363"/>
    <lineage>
        <taxon>Bacteria</taxon>
        <taxon>Bacillati</taxon>
        <taxon>Actinomycetota</taxon>
        <taxon>Actinomycetes</taxon>
        <taxon>Mycobacteriales</taxon>
        <taxon>Corynebacteriaceae</taxon>
        <taxon>Corynebacterium</taxon>
    </lineage>
</organism>
<feature type="domain" description="DNA replication/recombination mediator RecO N-terminal" evidence="9">
    <location>
        <begin position="5"/>
        <end position="79"/>
    </location>
</feature>
<dbReference type="Proteomes" id="UP000645966">
    <property type="component" value="Unassembled WGS sequence"/>
</dbReference>
<dbReference type="PANTHER" id="PTHR33991">
    <property type="entry name" value="DNA REPAIR PROTEIN RECO"/>
    <property type="match status" value="1"/>
</dbReference>
<keyword evidence="5 8" id="KW-0233">DNA recombination</keyword>
<gene>
    <name evidence="8 10" type="primary">recO</name>
    <name evidence="10" type="ORF">JDV75_06465</name>
</gene>
<dbReference type="RefSeq" id="WP_198738387.1">
    <property type="nucleotide sequence ID" value="NZ_JAEIOS010000011.1"/>
</dbReference>
<evidence type="ECO:0000259" key="9">
    <source>
        <dbReference type="Pfam" id="PF11967"/>
    </source>
</evidence>